<name>A0A521F9J1_9FLAO</name>
<reference evidence="1 4" key="2">
    <citation type="submission" date="2019-11" db="EMBL/GenBank/DDBJ databases">
        <title>Flavobacterium resistens genome.</title>
        <authorList>
            <person name="Wilson V.M."/>
            <person name="Newman J.D."/>
        </authorList>
    </citation>
    <scope>NUCLEOTIDE SEQUENCE [LARGE SCALE GENOMIC DNA]</scope>
    <source>
        <strain evidence="1 4">DSM 19382</strain>
    </source>
</reference>
<dbReference type="PANTHER" id="PTHR35532:SF5">
    <property type="entry name" value="CARBOHYDRATE-BINDING DOMAIN-CONTAINING PROTEIN"/>
    <property type="match status" value="1"/>
</dbReference>
<dbReference type="PROSITE" id="PS51257">
    <property type="entry name" value="PROKAR_LIPOPROTEIN"/>
    <property type="match status" value="1"/>
</dbReference>
<dbReference type="RefSeq" id="WP_142452416.1">
    <property type="nucleotide sequence ID" value="NZ_FXTA01000007.1"/>
</dbReference>
<dbReference type="EMBL" id="WKKG01000011">
    <property type="protein sequence ID" value="MRX70064.1"/>
    <property type="molecule type" value="Genomic_DNA"/>
</dbReference>
<reference evidence="2 3" key="1">
    <citation type="submission" date="2017-05" db="EMBL/GenBank/DDBJ databases">
        <authorList>
            <person name="Varghese N."/>
            <person name="Submissions S."/>
        </authorList>
    </citation>
    <scope>NUCLEOTIDE SEQUENCE [LARGE SCALE GENOMIC DNA]</scope>
    <source>
        <strain evidence="2 3">DSM 19382</strain>
    </source>
</reference>
<evidence type="ECO:0008006" key="5">
    <source>
        <dbReference type="Google" id="ProtNLM"/>
    </source>
</evidence>
<evidence type="ECO:0000313" key="2">
    <source>
        <dbReference type="EMBL" id="SMO92885.1"/>
    </source>
</evidence>
<dbReference type="Proteomes" id="UP000317289">
    <property type="component" value="Unassembled WGS sequence"/>
</dbReference>
<gene>
    <name evidence="1" type="ORF">GJU42_18995</name>
    <name evidence="2" type="ORF">SAMN06265349_10799</name>
</gene>
<keyword evidence="4" id="KW-1185">Reference proteome</keyword>
<evidence type="ECO:0000313" key="4">
    <source>
        <dbReference type="Proteomes" id="UP000468990"/>
    </source>
</evidence>
<dbReference type="OrthoDB" id="679512at2"/>
<protein>
    <recommendedName>
        <fullName evidence="5">Peptide-N(4)-(N-acetyl-beta-glucosaminyl)asparagine amidase</fullName>
    </recommendedName>
</protein>
<dbReference type="Gene3D" id="2.60.120.260">
    <property type="entry name" value="Galactose-binding domain-like"/>
    <property type="match status" value="1"/>
</dbReference>
<dbReference type="Proteomes" id="UP000468990">
    <property type="component" value="Unassembled WGS sequence"/>
</dbReference>
<dbReference type="EMBL" id="FXTA01000007">
    <property type="protein sequence ID" value="SMO92885.1"/>
    <property type="molecule type" value="Genomic_DNA"/>
</dbReference>
<evidence type="ECO:0000313" key="3">
    <source>
        <dbReference type="Proteomes" id="UP000317289"/>
    </source>
</evidence>
<accession>A0A521F9J1</accession>
<sequence length="632" mass="72748">MKNITLIGVWLFLLVSCNKHSSKIETVLDNAGDNKEELQKVLTYYKNDSADSLKYKAAVFLIESMDGHSSYKILPGFEGAFNKISNYPMNDDRKEIFRKIFDSVSTKVISQKAELIPDCQFVTSKYLINTIELSFKAWDKIPKEKKANFADFCNYILPYKTGEEPIEEDTREKLIKKYSWVYKSLESKVSLRSIVDSIASQFGHASIENMKSYYNVPLSISQVEKSRVGSCDDGVNYIINVFRSLGIISAKDMIPHWGNHHSLGHSWIYVKYGSEEYSTDVRGKVDLKSEYVGESIPKVLRVMYSRQDISMLLPFSKDVTIDYVPTVDCTIDNVLNAPSEQAVLCVFDVNNVWIPVATGKQKDNSIVFSTIGVNVLYMAGVMDGKEFIPVNYPFYIDKNKKYHFFKPTKGIQSSAALLRKYGLSCPKSTRNIDWMNNLNDCVFQGANNFDFSDAKTLYHISNFNSTHINKIQLKLKDKFKYVRFYSNQKESYLAKLAFYGADGKQLEGIVFEKNNTVFKWTQGAFDDNPLSFSGGKEVSLGLEFTKPQVINWIEFQVRNDGNHINIGDQYELFYWNRSWKTLGKQIAKDTVLYYNTPKNALFWLRNLTKGKEEHVFMIDKNKKQRWLGFDNY</sequence>
<dbReference type="PANTHER" id="PTHR35532">
    <property type="entry name" value="SIMILAR TO POLYHYDROXYALKANOATE DEPOLYMERASE"/>
    <property type="match status" value="1"/>
</dbReference>
<evidence type="ECO:0000313" key="1">
    <source>
        <dbReference type="EMBL" id="MRX70064.1"/>
    </source>
</evidence>
<proteinExistence type="predicted"/>
<dbReference type="AlphaFoldDB" id="A0A521F9J1"/>
<organism evidence="2 3">
    <name type="scientific">Flavobacterium resistens</name>
    <dbReference type="NCBI Taxonomy" id="443612"/>
    <lineage>
        <taxon>Bacteria</taxon>
        <taxon>Pseudomonadati</taxon>
        <taxon>Bacteroidota</taxon>
        <taxon>Flavobacteriia</taxon>
        <taxon>Flavobacteriales</taxon>
        <taxon>Flavobacteriaceae</taxon>
        <taxon>Flavobacterium</taxon>
    </lineage>
</organism>